<name>A0A8D0G915_SPHPU</name>
<protein>
    <submittedName>
        <fullName evidence="3">Myozenin 3</fullName>
    </submittedName>
</protein>
<keyword evidence="4" id="KW-1185">Reference proteome</keyword>
<dbReference type="GeneTree" id="ENSGT00950000183027"/>
<keyword evidence="2" id="KW-0597">Phosphoprotein</keyword>
<dbReference type="GO" id="GO:0051373">
    <property type="term" value="F:FATZ binding"/>
    <property type="evidence" value="ECO:0007669"/>
    <property type="project" value="TreeGrafter"/>
</dbReference>
<dbReference type="GO" id="GO:0030018">
    <property type="term" value="C:Z disc"/>
    <property type="evidence" value="ECO:0007669"/>
    <property type="project" value="InterPro"/>
</dbReference>
<dbReference type="InterPro" id="IPR008438">
    <property type="entry name" value="MYOZ"/>
</dbReference>
<dbReference type="Proteomes" id="UP000694392">
    <property type="component" value="Unplaced"/>
</dbReference>
<dbReference type="AlphaFoldDB" id="A0A8D0G915"/>
<reference evidence="3" key="2">
    <citation type="submission" date="2025-09" db="UniProtKB">
        <authorList>
            <consortium name="Ensembl"/>
        </authorList>
    </citation>
    <scope>IDENTIFICATION</scope>
</reference>
<evidence type="ECO:0000313" key="4">
    <source>
        <dbReference type="Proteomes" id="UP000694392"/>
    </source>
</evidence>
<dbReference type="PANTHER" id="PTHR15941:SF15">
    <property type="entry name" value="MYOZENIN-3"/>
    <property type="match status" value="1"/>
</dbReference>
<evidence type="ECO:0000256" key="2">
    <source>
        <dbReference type="ARBA" id="ARBA00022553"/>
    </source>
</evidence>
<accession>A0A8D0G915</accession>
<dbReference type="Ensembl" id="ENSSPUT00000005449.1">
    <property type="protein sequence ID" value="ENSSPUP00000005125.1"/>
    <property type="gene ID" value="ENSSPUG00000003918.1"/>
</dbReference>
<proteinExistence type="inferred from homology"/>
<comment type="similarity">
    <text evidence="1">Belongs to the myozenin family.</text>
</comment>
<dbReference type="GO" id="GO:0031433">
    <property type="term" value="F:telethonin binding"/>
    <property type="evidence" value="ECO:0007669"/>
    <property type="project" value="TreeGrafter"/>
</dbReference>
<dbReference type="PANTHER" id="PTHR15941">
    <property type="entry name" value="MYOZENIN"/>
    <property type="match status" value="1"/>
</dbReference>
<evidence type="ECO:0000256" key="1">
    <source>
        <dbReference type="ARBA" id="ARBA00009126"/>
    </source>
</evidence>
<gene>
    <name evidence="3" type="primary">MYOZ3</name>
</gene>
<reference evidence="3" key="1">
    <citation type="submission" date="2025-08" db="UniProtKB">
        <authorList>
            <consortium name="Ensembl"/>
        </authorList>
    </citation>
    <scope>IDENTIFICATION</scope>
</reference>
<dbReference type="GO" id="GO:0003779">
    <property type="term" value="F:actin binding"/>
    <property type="evidence" value="ECO:0007669"/>
    <property type="project" value="TreeGrafter"/>
</dbReference>
<dbReference type="GO" id="GO:0015629">
    <property type="term" value="C:actin cytoskeleton"/>
    <property type="evidence" value="ECO:0007669"/>
    <property type="project" value="TreeGrafter"/>
</dbReference>
<sequence>VKRREEGLHMVEATGEVDDPVPQLDLGKKVSIPQDLMMEELSLQTNRGSQLYQKRQKRVQQFVMDHPSGYRISTDGPEGKENYGAELHTATPGKGAPPTVPKKTNKVLRMSKALNPGAIAPGYSEPLKDVPPEKFNSTAIPKGYRSPWREFLSSKDYQVDSENRLHFPLCVCRTPTPFGGLLVNDMFPMPGLEMTDAQTDTLNSLELMCNRPSFNRAPRGWVQIMPESEEL</sequence>
<evidence type="ECO:0000313" key="3">
    <source>
        <dbReference type="Ensembl" id="ENSSPUP00000005125.1"/>
    </source>
</evidence>
<dbReference type="Pfam" id="PF05556">
    <property type="entry name" value="Calsarcin"/>
    <property type="match status" value="1"/>
</dbReference>
<organism evidence="3 4">
    <name type="scientific">Sphenodon punctatus</name>
    <name type="common">Tuatara</name>
    <name type="synonym">Hatteria punctata</name>
    <dbReference type="NCBI Taxonomy" id="8508"/>
    <lineage>
        <taxon>Eukaryota</taxon>
        <taxon>Metazoa</taxon>
        <taxon>Chordata</taxon>
        <taxon>Craniata</taxon>
        <taxon>Vertebrata</taxon>
        <taxon>Euteleostomi</taxon>
        <taxon>Lepidosauria</taxon>
        <taxon>Sphenodontia</taxon>
        <taxon>Sphenodontidae</taxon>
        <taxon>Sphenodon</taxon>
    </lineage>
</organism>